<name>A0A072N2B9_9GAMM</name>
<evidence type="ECO:0000313" key="4">
    <source>
        <dbReference type="Proteomes" id="UP000035057"/>
    </source>
</evidence>
<reference evidence="3 4" key="1">
    <citation type="submission" date="2012-12" db="EMBL/GenBank/DDBJ databases">
        <title>Genome assembly of Marinobacter sp. AK21.</title>
        <authorList>
            <person name="Khatri I."/>
            <person name="Kumar R."/>
            <person name="Vaidya B."/>
            <person name="Subramanian S."/>
            <person name="Pinnaka A."/>
        </authorList>
    </citation>
    <scope>NUCLEOTIDE SEQUENCE [LARGE SCALE GENOMIC DNA]</scope>
    <source>
        <strain evidence="3 4">AK21</strain>
    </source>
</reference>
<dbReference type="Gene3D" id="2.60.120.260">
    <property type="entry name" value="Galactose-binding domain-like"/>
    <property type="match status" value="1"/>
</dbReference>
<organism evidence="3 4">
    <name type="scientific">Marinobacter nitratireducens</name>
    <dbReference type="NCBI Taxonomy" id="1137280"/>
    <lineage>
        <taxon>Bacteria</taxon>
        <taxon>Pseudomonadati</taxon>
        <taxon>Pseudomonadota</taxon>
        <taxon>Gammaproteobacteria</taxon>
        <taxon>Pseudomonadales</taxon>
        <taxon>Marinobacteraceae</taxon>
        <taxon>Marinobacter</taxon>
    </lineage>
</organism>
<evidence type="ECO:0000313" key="3">
    <source>
        <dbReference type="EMBL" id="KEF31367.1"/>
    </source>
</evidence>
<dbReference type="OrthoDB" id="5761316at2"/>
<feature type="signal peptide" evidence="1">
    <location>
        <begin position="1"/>
        <end position="25"/>
    </location>
</feature>
<dbReference type="AlphaFoldDB" id="A0A072N2B9"/>
<protein>
    <submittedName>
        <fullName evidence="3">Response regulator receiver domain protein</fullName>
    </submittedName>
</protein>
<comment type="caution">
    <text evidence="3">The sequence shown here is derived from an EMBL/GenBank/DDBJ whole genome shotgun (WGS) entry which is preliminary data.</text>
</comment>
<dbReference type="RefSeq" id="WP_051669006.1">
    <property type="nucleotide sequence ID" value="NZ_ANIE01000005.1"/>
</dbReference>
<dbReference type="NCBIfam" id="TIGR02595">
    <property type="entry name" value="PEP_CTERM"/>
    <property type="match status" value="1"/>
</dbReference>
<evidence type="ECO:0000256" key="1">
    <source>
        <dbReference type="SAM" id="SignalP"/>
    </source>
</evidence>
<dbReference type="STRING" id="1137280.D777_01716"/>
<dbReference type="InterPro" id="IPR013424">
    <property type="entry name" value="Ice-binding_C"/>
</dbReference>
<dbReference type="Pfam" id="PF07589">
    <property type="entry name" value="PEP-CTERM"/>
    <property type="match status" value="1"/>
</dbReference>
<dbReference type="Proteomes" id="UP000035057">
    <property type="component" value="Unassembled WGS sequence"/>
</dbReference>
<keyword evidence="1" id="KW-0732">Signal</keyword>
<feature type="chain" id="PRO_5001680258" evidence="1">
    <location>
        <begin position="26"/>
        <end position="206"/>
    </location>
</feature>
<accession>A0A072N2B9</accession>
<gene>
    <name evidence="3" type="ORF">D777_01716</name>
</gene>
<sequence>MSLFSRLAGLSAFTMLFAFATPASANLVVNGGFENPDVASGTWKSFDSSDVAGWDGSRIEIWDNYNGETAHEGSQFAELNSDPYTGSAFSIYQDIETVIGETYDVSFAYQARQSERESFEFALIPDGSVASTWLLDDHTTSGWSIFSGSFIASAINTRLMFTSVTPETGTIGNFLDDVKVIVSVPEPGTLALLGLGLMGMGLSRRR</sequence>
<evidence type="ECO:0000259" key="2">
    <source>
        <dbReference type="Pfam" id="PF07589"/>
    </source>
</evidence>
<dbReference type="PATRIC" id="fig|1137280.3.peg.1531"/>
<proteinExistence type="predicted"/>
<feature type="domain" description="Ice-binding protein C-terminal" evidence="2">
    <location>
        <begin position="183"/>
        <end position="205"/>
    </location>
</feature>
<keyword evidence="4" id="KW-1185">Reference proteome</keyword>
<dbReference type="EMBL" id="ANIE01000005">
    <property type="protein sequence ID" value="KEF31367.1"/>
    <property type="molecule type" value="Genomic_DNA"/>
</dbReference>